<evidence type="ECO:0000259" key="2">
    <source>
        <dbReference type="PROSITE" id="PS51708"/>
    </source>
</evidence>
<evidence type="ECO:0000313" key="3">
    <source>
        <dbReference type="EMBL" id="NMH77877.1"/>
    </source>
</evidence>
<dbReference type="PANTHER" id="PTHR39339:SF1">
    <property type="entry name" value="CHAD DOMAIN-CONTAINING PROTEIN"/>
    <property type="match status" value="1"/>
</dbReference>
<dbReference type="PROSITE" id="PS51708">
    <property type="entry name" value="CHAD"/>
    <property type="match status" value="1"/>
</dbReference>
<dbReference type="Gene3D" id="1.40.20.10">
    <property type="entry name" value="CHAD domain"/>
    <property type="match status" value="1"/>
</dbReference>
<dbReference type="InterPro" id="IPR038186">
    <property type="entry name" value="CHAD_dom_sf"/>
</dbReference>
<feature type="domain" description="CHAD" evidence="2">
    <location>
        <begin position="217"/>
        <end position="503"/>
    </location>
</feature>
<feature type="compositionally biased region" description="Low complexity" evidence="1">
    <location>
        <begin position="1"/>
        <end position="14"/>
    </location>
</feature>
<evidence type="ECO:0000313" key="4">
    <source>
        <dbReference type="Proteomes" id="UP001296706"/>
    </source>
</evidence>
<dbReference type="PANTHER" id="PTHR39339">
    <property type="entry name" value="SLR1444 PROTEIN"/>
    <property type="match status" value="1"/>
</dbReference>
<reference evidence="3 4" key="1">
    <citation type="submission" date="2020-04" db="EMBL/GenBank/DDBJ databases">
        <authorList>
            <person name="Klaysubun C."/>
            <person name="Duangmal K."/>
            <person name="Lipun K."/>
        </authorList>
    </citation>
    <scope>NUCLEOTIDE SEQUENCE [LARGE SCALE GENOMIC DNA]</scope>
    <source>
        <strain evidence="3 4">JCM 11839</strain>
    </source>
</reference>
<gene>
    <name evidence="3" type="ORF">HF577_12385</name>
</gene>
<dbReference type="InterPro" id="IPR007899">
    <property type="entry name" value="CHAD_dom"/>
</dbReference>
<feature type="region of interest" description="Disordered" evidence="1">
    <location>
        <begin position="1"/>
        <end position="20"/>
    </location>
</feature>
<keyword evidence="4" id="KW-1185">Reference proteome</keyword>
<dbReference type="Pfam" id="PF05235">
    <property type="entry name" value="CHAD"/>
    <property type="match status" value="1"/>
</dbReference>
<dbReference type="EMBL" id="JAAXKY010000032">
    <property type="protein sequence ID" value="NMH77877.1"/>
    <property type="molecule type" value="Genomic_DNA"/>
</dbReference>
<sequence>MTDTTTRTWNRTYRGPAGTGAPRLAALLGVHRDEATPQQVLETERFDTDDHRLSAADIRLTLHRGGEEQDQWHLDLPDGDEAEQLRVPLAPDAGATPEVPAELQELIRGVVRDRAVRPAGRIRRVRTETRLHGDADRLLAVVVHDDVTLATLGRATEVEAWTEVELHRAEADNALITELENRFAESGLRPAAPAAEEELERLLRPAPKVRKRRSGPRGSAGAVLLDYLAAQADRLAAEELRVRRGGPDSVHQLRVASRRMRSALQAYRPLLDRRRTDPIVDGLRELGQELAPARDAEVLHERISDGLAGLPPELLLGPAQAQMTRHFARVEAEATAAVLTALDGERYATLRTAIDALLERPLLTKRAARPARKELPALVARTAKRLEDAVGIATDPAAPADHRDTAVHTARKAGKRLRYATEVAESVAGKDAKRFAKSLKGFQSALGEHQDTVVAREALRELGSLAHPAGENGFSFGLLYGRDAARAEQIERELPELWATAWSRRNRRWLR</sequence>
<proteinExistence type="predicted"/>
<evidence type="ECO:0000256" key="1">
    <source>
        <dbReference type="SAM" id="MobiDB-lite"/>
    </source>
</evidence>
<name>A0ABX1RBX7_9PSEU</name>
<dbReference type="Proteomes" id="UP001296706">
    <property type="component" value="Unassembled WGS sequence"/>
</dbReference>
<accession>A0ABX1RBX7</accession>
<organism evidence="3 4">
    <name type="scientific">Pseudonocardia xinjiangensis</name>
    <dbReference type="NCBI Taxonomy" id="75289"/>
    <lineage>
        <taxon>Bacteria</taxon>
        <taxon>Bacillati</taxon>
        <taxon>Actinomycetota</taxon>
        <taxon>Actinomycetes</taxon>
        <taxon>Pseudonocardiales</taxon>
        <taxon>Pseudonocardiaceae</taxon>
        <taxon>Pseudonocardia</taxon>
    </lineage>
</organism>
<protein>
    <submittedName>
        <fullName evidence="3">CYTH and CHAD domain-containing protein</fullName>
    </submittedName>
</protein>
<dbReference type="SMART" id="SM00880">
    <property type="entry name" value="CHAD"/>
    <property type="match status" value="1"/>
</dbReference>
<dbReference type="InterPro" id="IPR033469">
    <property type="entry name" value="CYTH-like_dom_sf"/>
</dbReference>
<dbReference type="RefSeq" id="WP_169395955.1">
    <property type="nucleotide sequence ID" value="NZ_BAAAJH010000045.1"/>
</dbReference>
<comment type="caution">
    <text evidence="3">The sequence shown here is derived from an EMBL/GenBank/DDBJ whole genome shotgun (WGS) entry which is preliminary data.</text>
</comment>
<dbReference type="CDD" id="cd07374">
    <property type="entry name" value="CYTH-like_Pase"/>
    <property type="match status" value="1"/>
</dbReference>
<dbReference type="Gene3D" id="2.40.320.10">
    <property type="entry name" value="Hypothetical Protein Pfu-838710-001"/>
    <property type="match status" value="1"/>
</dbReference>
<dbReference type="SUPFAM" id="SSF55154">
    <property type="entry name" value="CYTH-like phosphatases"/>
    <property type="match status" value="1"/>
</dbReference>